<organism evidence="1 2">
    <name type="scientific">Actinoplanes octamycinicus</name>
    <dbReference type="NCBI Taxonomy" id="135948"/>
    <lineage>
        <taxon>Bacteria</taxon>
        <taxon>Bacillati</taxon>
        <taxon>Actinomycetota</taxon>
        <taxon>Actinomycetes</taxon>
        <taxon>Micromonosporales</taxon>
        <taxon>Micromonosporaceae</taxon>
        <taxon>Actinoplanes</taxon>
    </lineage>
</organism>
<dbReference type="Pfam" id="PF19458">
    <property type="entry name" value="DUF5995"/>
    <property type="match status" value="1"/>
</dbReference>
<proteinExistence type="predicted"/>
<gene>
    <name evidence="1" type="ORF">BJY16_008570</name>
</gene>
<dbReference type="InterPro" id="IPR046037">
    <property type="entry name" value="DUF5995"/>
</dbReference>
<reference evidence="1 2" key="1">
    <citation type="submission" date="2020-08" db="EMBL/GenBank/DDBJ databases">
        <title>Sequencing the genomes of 1000 actinobacteria strains.</title>
        <authorList>
            <person name="Klenk H.-P."/>
        </authorList>
    </citation>
    <scope>NUCLEOTIDE SEQUENCE [LARGE SCALE GENOMIC DNA]</scope>
    <source>
        <strain evidence="1 2">DSM 45809</strain>
    </source>
</reference>
<dbReference type="EMBL" id="JACHNB010000001">
    <property type="protein sequence ID" value="MBB4745111.1"/>
    <property type="molecule type" value="Genomic_DNA"/>
</dbReference>
<dbReference type="Proteomes" id="UP000546162">
    <property type="component" value="Unassembled WGS sequence"/>
</dbReference>
<keyword evidence="2" id="KW-1185">Reference proteome</keyword>
<sequence>MNFDRVRVESSAVALAEGRERIARAVSTVARDWSPAQDEMLALVAEPPEDIIGVIERLKAVQKVLDLLPPSPGTNRVASFNTLYLTITEQVADSLRSPDCVDPEWLEVLDVEFARLYFTALAAWGVPDKNPADAWEVLFRRAYDDKVTVMDAAVLGVNAHINHDLALALLATWDRLGYPGEGPQHPDYLLVNKIFYQQIPLLRRRFATAWQLEIDRCVGDLDDWSQRILVRTTRAMAWEQAETLWELRDDPKDYAHALRVMDRASACAGEALLKGTSLLQVLWLTARAWTSRVWKRLTGAGKKS</sequence>
<dbReference type="RefSeq" id="WP_185045397.1">
    <property type="nucleotide sequence ID" value="NZ_BAABFG010000005.1"/>
</dbReference>
<comment type="caution">
    <text evidence="1">The sequence shown here is derived from an EMBL/GenBank/DDBJ whole genome shotgun (WGS) entry which is preliminary data.</text>
</comment>
<name>A0A7W7MCH1_9ACTN</name>
<evidence type="ECO:0000313" key="2">
    <source>
        <dbReference type="Proteomes" id="UP000546162"/>
    </source>
</evidence>
<dbReference type="AlphaFoldDB" id="A0A7W7MCH1"/>
<protein>
    <submittedName>
        <fullName evidence="1">Uncharacterized protein</fullName>
    </submittedName>
</protein>
<evidence type="ECO:0000313" key="1">
    <source>
        <dbReference type="EMBL" id="MBB4745111.1"/>
    </source>
</evidence>
<accession>A0A7W7MCH1</accession>